<gene>
    <name evidence="2" type="ORF">GALMADRAFT_1364046</name>
</gene>
<organism evidence="2 3">
    <name type="scientific">Galerina marginata (strain CBS 339.88)</name>
    <dbReference type="NCBI Taxonomy" id="685588"/>
    <lineage>
        <taxon>Eukaryota</taxon>
        <taxon>Fungi</taxon>
        <taxon>Dikarya</taxon>
        <taxon>Basidiomycota</taxon>
        <taxon>Agaricomycotina</taxon>
        <taxon>Agaricomycetes</taxon>
        <taxon>Agaricomycetidae</taxon>
        <taxon>Agaricales</taxon>
        <taxon>Agaricineae</taxon>
        <taxon>Strophariaceae</taxon>
        <taxon>Galerina</taxon>
    </lineage>
</organism>
<proteinExistence type="predicted"/>
<accession>A0A067T8Q4</accession>
<feature type="transmembrane region" description="Helical" evidence="1">
    <location>
        <begin position="179"/>
        <end position="197"/>
    </location>
</feature>
<evidence type="ECO:0000313" key="2">
    <source>
        <dbReference type="EMBL" id="KDR79575.1"/>
    </source>
</evidence>
<dbReference type="AlphaFoldDB" id="A0A067T8Q4"/>
<dbReference type="Proteomes" id="UP000027222">
    <property type="component" value="Unassembled WGS sequence"/>
</dbReference>
<keyword evidence="1" id="KW-0472">Membrane</keyword>
<dbReference type="EMBL" id="KL142373">
    <property type="protein sequence ID" value="KDR79575.1"/>
    <property type="molecule type" value="Genomic_DNA"/>
</dbReference>
<keyword evidence="1" id="KW-0812">Transmembrane</keyword>
<dbReference type="HOGENOM" id="CLU_1310231_0_0_1"/>
<sequence>MLNMVGNALPIGWHLTTAEATSRTAVEKYYGKHMICGGLARGGGQTAGIATKPGDITFTEDYADFFYVLPRSFASVTLSPSPSSPFSAAKTVITSRIIMSPSISLHHLSVGGGTGSPDLGAGLTARHYRGRFGKQSAFILAFIKILFVGLLVLVSALTLSLGTSHLVGIIRFGGGAAHWVFWGFICKVASLLSLATAHGMSLTATPWFSG</sequence>
<evidence type="ECO:0000313" key="3">
    <source>
        <dbReference type="Proteomes" id="UP000027222"/>
    </source>
</evidence>
<protein>
    <submittedName>
        <fullName evidence="2">Uncharacterized protein</fullName>
    </submittedName>
</protein>
<name>A0A067T8Q4_GALM3</name>
<keyword evidence="3" id="KW-1185">Reference proteome</keyword>
<reference evidence="3" key="1">
    <citation type="journal article" date="2014" name="Proc. Natl. Acad. Sci. U.S.A.">
        <title>Extensive sampling of basidiomycete genomes demonstrates inadequacy of the white-rot/brown-rot paradigm for wood decay fungi.</title>
        <authorList>
            <person name="Riley R."/>
            <person name="Salamov A.A."/>
            <person name="Brown D.W."/>
            <person name="Nagy L.G."/>
            <person name="Floudas D."/>
            <person name="Held B.W."/>
            <person name="Levasseur A."/>
            <person name="Lombard V."/>
            <person name="Morin E."/>
            <person name="Otillar R."/>
            <person name="Lindquist E.A."/>
            <person name="Sun H."/>
            <person name="LaButti K.M."/>
            <person name="Schmutz J."/>
            <person name="Jabbour D."/>
            <person name="Luo H."/>
            <person name="Baker S.E."/>
            <person name="Pisabarro A.G."/>
            <person name="Walton J.D."/>
            <person name="Blanchette R.A."/>
            <person name="Henrissat B."/>
            <person name="Martin F."/>
            <person name="Cullen D."/>
            <person name="Hibbett D.S."/>
            <person name="Grigoriev I.V."/>
        </authorList>
    </citation>
    <scope>NUCLEOTIDE SEQUENCE [LARGE SCALE GENOMIC DNA]</scope>
    <source>
        <strain evidence="3">CBS 339.88</strain>
    </source>
</reference>
<keyword evidence="1" id="KW-1133">Transmembrane helix</keyword>
<feature type="transmembrane region" description="Helical" evidence="1">
    <location>
        <begin position="137"/>
        <end position="159"/>
    </location>
</feature>
<evidence type="ECO:0000256" key="1">
    <source>
        <dbReference type="SAM" id="Phobius"/>
    </source>
</evidence>